<proteinExistence type="predicted"/>
<sequence length="91" mass="10186">ISNTNSQQFPNNDSTAFSIALSLLADQLILQMKLQSRSSRSPHSTQYRSASNGLLARTADRTTKRDSKDVRTPRRTQSINRLKVDQPSLTP</sequence>
<evidence type="ECO:0000313" key="2">
    <source>
        <dbReference type="EMBL" id="GBN35775.1"/>
    </source>
</evidence>
<evidence type="ECO:0000256" key="1">
    <source>
        <dbReference type="SAM" id="MobiDB-lite"/>
    </source>
</evidence>
<keyword evidence="3" id="KW-1185">Reference proteome</keyword>
<organism evidence="2 3">
    <name type="scientific">Araneus ventricosus</name>
    <name type="common">Orbweaver spider</name>
    <name type="synonym">Epeira ventricosa</name>
    <dbReference type="NCBI Taxonomy" id="182803"/>
    <lineage>
        <taxon>Eukaryota</taxon>
        <taxon>Metazoa</taxon>
        <taxon>Ecdysozoa</taxon>
        <taxon>Arthropoda</taxon>
        <taxon>Chelicerata</taxon>
        <taxon>Arachnida</taxon>
        <taxon>Araneae</taxon>
        <taxon>Araneomorphae</taxon>
        <taxon>Entelegynae</taxon>
        <taxon>Araneoidea</taxon>
        <taxon>Araneidae</taxon>
        <taxon>Araneus</taxon>
    </lineage>
</organism>
<name>A0A4Y2N8T4_ARAVE</name>
<dbReference type="AlphaFoldDB" id="A0A4Y2N8T4"/>
<evidence type="ECO:0000313" key="3">
    <source>
        <dbReference type="Proteomes" id="UP000499080"/>
    </source>
</evidence>
<reference evidence="2 3" key="1">
    <citation type="journal article" date="2019" name="Sci. Rep.">
        <title>Orb-weaving spider Araneus ventricosus genome elucidates the spidroin gene catalogue.</title>
        <authorList>
            <person name="Kono N."/>
            <person name="Nakamura H."/>
            <person name="Ohtoshi R."/>
            <person name="Moran D.A.P."/>
            <person name="Shinohara A."/>
            <person name="Yoshida Y."/>
            <person name="Fujiwara M."/>
            <person name="Mori M."/>
            <person name="Tomita M."/>
            <person name="Arakawa K."/>
        </authorList>
    </citation>
    <scope>NUCLEOTIDE SEQUENCE [LARGE SCALE GENOMIC DNA]</scope>
</reference>
<protein>
    <submittedName>
        <fullName evidence="2">Uncharacterized protein</fullName>
    </submittedName>
</protein>
<accession>A0A4Y2N8T4</accession>
<comment type="caution">
    <text evidence="2">The sequence shown here is derived from an EMBL/GenBank/DDBJ whole genome shotgun (WGS) entry which is preliminary data.</text>
</comment>
<feature type="region of interest" description="Disordered" evidence="1">
    <location>
        <begin position="35"/>
        <end position="91"/>
    </location>
</feature>
<dbReference type="Proteomes" id="UP000499080">
    <property type="component" value="Unassembled WGS sequence"/>
</dbReference>
<feature type="non-terminal residue" evidence="2">
    <location>
        <position position="1"/>
    </location>
</feature>
<gene>
    <name evidence="2" type="ORF">AVEN_223546_1</name>
</gene>
<feature type="compositionally biased region" description="Basic and acidic residues" evidence="1">
    <location>
        <begin position="58"/>
        <end position="72"/>
    </location>
</feature>
<feature type="compositionally biased region" description="Polar residues" evidence="1">
    <location>
        <begin position="35"/>
        <end position="52"/>
    </location>
</feature>
<dbReference type="EMBL" id="BGPR01208375">
    <property type="protein sequence ID" value="GBN35775.1"/>
    <property type="molecule type" value="Genomic_DNA"/>
</dbReference>